<evidence type="ECO:0000313" key="2">
    <source>
        <dbReference type="Proteomes" id="UP001227268"/>
    </source>
</evidence>
<reference evidence="1" key="1">
    <citation type="submission" date="2023-04" db="EMBL/GenBank/DDBJ databases">
        <title>Draft Genome sequencing of Naganishia species isolated from polar environments using Oxford Nanopore Technology.</title>
        <authorList>
            <person name="Leo P."/>
            <person name="Venkateswaran K."/>
        </authorList>
    </citation>
    <scope>NUCLEOTIDE SEQUENCE</scope>
    <source>
        <strain evidence="1">MNA-CCFEE 5423</strain>
    </source>
</reference>
<accession>A0ACC2VYW1</accession>
<comment type="caution">
    <text evidence="1">The sequence shown here is derived from an EMBL/GenBank/DDBJ whole genome shotgun (WGS) entry which is preliminary data.</text>
</comment>
<name>A0ACC2VYW1_9TREE</name>
<organism evidence="1 2">
    <name type="scientific">Naganishia friedmannii</name>
    <dbReference type="NCBI Taxonomy" id="89922"/>
    <lineage>
        <taxon>Eukaryota</taxon>
        <taxon>Fungi</taxon>
        <taxon>Dikarya</taxon>
        <taxon>Basidiomycota</taxon>
        <taxon>Agaricomycotina</taxon>
        <taxon>Tremellomycetes</taxon>
        <taxon>Filobasidiales</taxon>
        <taxon>Filobasidiaceae</taxon>
        <taxon>Naganishia</taxon>
    </lineage>
</organism>
<keyword evidence="2" id="KW-1185">Reference proteome</keyword>
<gene>
    <name evidence="1" type="ORF">QFC21_002071</name>
</gene>
<proteinExistence type="predicted"/>
<protein>
    <submittedName>
        <fullName evidence="1">Uncharacterized protein</fullName>
    </submittedName>
</protein>
<evidence type="ECO:0000313" key="1">
    <source>
        <dbReference type="EMBL" id="KAJ9104573.1"/>
    </source>
</evidence>
<sequence>MPMDTAEYLASQGWKGKGTALKHGHVTRPLAVVQKKTLGGVGKDRDEAVPFWDNIFAAAAINIKISSSGPGTPVTSGSATPTENPAPPPSIPSSMNAFARSKKESARRLLYSKFLRGKVLVSEELDDEVPLPRPSAEGAVAEGAEAGSSVLCSAGAVGRGHPSYASRSGSTAFDVGGAASGSLIVGPASASVPVPPTSPTPTPTPAGEDQDEGKTTRKKAAEKALRRAAKAQAKAVVKEQQRTRRRAEKSGRRRVGAEPAEEAGKDRRKGKGKDKDRVNELGLARDGAGEEDGKKKRKRSTRDLPDGAERGDGDGGDTDTLSSSPAARKKKRRGGGC</sequence>
<dbReference type="EMBL" id="JASBWT010000005">
    <property type="protein sequence ID" value="KAJ9104573.1"/>
    <property type="molecule type" value="Genomic_DNA"/>
</dbReference>
<dbReference type="Proteomes" id="UP001227268">
    <property type="component" value="Unassembled WGS sequence"/>
</dbReference>